<organism evidence="1 2">
    <name type="scientific">Hamiltosporidium tvaerminnensis</name>
    <dbReference type="NCBI Taxonomy" id="1176355"/>
    <lineage>
        <taxon>Eukaryota</taxon>
        <taxon>Fungi</taxon>
        <taxon>Fungi incertae sedis</taxon>
        <taxon>Microsporidia</taxon>
        <taxon>Dubosqiidae</taxon>
        <taxon>Hamiltosporidium</taxon>
    </lineage>
</organism>
<dbReference type="EMBL" id="PITJ01001746">
    <property type="protein sequence ID" value="TBT98462.1"/>
    <property type="molecule type" value="Genomic_DNA"/>
</dbReference>
<comment type="caution">
    <text evidence="1">The sequence shown here is derived from an EMBL/GenBank/DDBJ whole genome shotgun (WGS) entry which is preliminary data.</text>
</comment>
<reference evidence="1 2" key="1">
    <citation type="submission" date="2017-12" db="EMBL/GenBank/DDBJ databases">
        <authorList>
            <person name="Pombert J.-F."/>
            <person name="Haag K.L."/>
            <person name="Ebert D."/>
        </authorList>
    </citation>
    <scope>NUCLEOTIDE SEQUENCE [LARGE SCALE GENOMIC DNA]</scope>
    <source>
        <strain evidence="1">FI-OER-3-3</strain>
    </source>
</reference>
<protein>
    <submittedName>
        <fullName evidence="1">Uncharacterized protein</fullName>
    </submittedName>
</protein>
<feature type="non-terminal residue" evidence="1">
    <location>
        <position position="87"/>
    </location>
</feature>
<name>A0A4Q9KUC2_9MICR</name>
<evidence type="ECO:0000313" key="2">
    <source>
        <dbReference type="Proteomes" id="UP000292362"/>
    </source>
</evidence>
<accession>A0A4Q9KUC2</accession>
<gene>
    <name evidence="1" type="ORF">CWI37_1746p0010</name>
</gene>
<evidence type="ECO:0000313" key="1">
    <source>
        <dbReference type="EMBL" id="TBT98462.1"/>
    </source>
</evidence>
<dbReference type="VEuPathDB" id="MicrosporidiaDB:CWI37_1746p0010"/>
<sequence>MLKPIDLLILLNEMKIPGFYFFEELRSFDKEKKPIFHYNKDNFIKFNTLDNILMANSTISDSVIGIIMCSYELSYYLKLTKDITELP</sequence>
<dbReference type="Proteomes" id="UP000292362">
    <property type="component" value="Unassembled WGS sequence"/>
</dbReference>
<dbReference type="AlphaFoldDB" id="A0A4Q9KUC2"/>
<proteinExistence type="predicted"/>